<accession>A0A5C5ZKH3</accession>
<feature type="transmembrane region" description="Helical" evidence="12">
    <location>
        <begin position="363"/>
        <end position="384"/>
    </location>
</feature>
<keyword evidence="15" id="KW-1185">Reference proteome</keyword>
<dbReference type="InterPro" id="IPR029044">
    <property type="entry name" value="Nucleotide-diphossugar_trans"/>
</dbReference>
<dbReference type="NCBIfam" id="NF003962">
    <property type="entry name" value="PRK05454.2-5"/>
    <property type="match status" value="1"/>
</dbReference>
<comment type="subcellular location">
    <subcellularLocation>
        <location evidence="1">Cell inner membrane</location>
        <topology evidence="1">Multi-pass membrane protein</topology>
    </subcellularLocation>
</comment>
<dbReference type="AlphaFoldDB" id="A0A5C5ZKH3"/>
<evidence type="ECO:0000256" key="4">
    <source>
        <dbReference type="ARBA" id="ARBA00020585"/>
    </source>
</evidence>
<evidence type="ECO:0000256" key="11">
    <source>
        <dbReference type="ARBA" id="ARBA00023136"/>
    </source>
</evidence>
<dbReference type="Pfam" id="PF13632">
    <property type="entry name" value="Glyco_trans_2_3"/>
    <property type="match status" value="1"/>
</dbReference>
<evidence type="ECO:0000256" key="3">
    <source>
        <dbReference type="ARBA" id="ARBA00009337"/>
    </source>
</evidence>
<keyword evidence="11 12" id="KW-0472">Membrane</keyword>
<evidence type="ECO:0000313" key="14">
    <source>
        <dbReference type="EMBL" id="TWT87648.1"/>
    </source>
</evidence>
<dbReference type="EMBL" id="SJPQ01000003">
    <property type="protein sequence ID" value="TWT87648.1"/>
    <property type="molecule type" value="Genomic_DNA"/>
</dbReference>
<feature type="transmembrane region" description="Helical" evidence="12">
    <location>
        <begin position="439"/>
        <end position="460"/>
    </location>
</feature>
<comment type="similarity">
    <text evidence="3">Belongs to the glycosyltransferase 2 family. OpgH subfamily.</text>
</comment>
<evidence type="ECO:0000256" key="1">
    <source>
        <dbReference type="ARBA" id="ARBA00004429"/>
    </source>
</evidence>
<dbReference type="PANTHER" id="PTHR43867">
    <property type="entry name" value="CELLULOSE SYNTHASE CATALYTIC SUBUNIT A [UDP-FORMING]"/>
    <property type="match status" value="1"/>
</dbReference>
<keyword evidence="10 12" id="KW-1133">Transmembrane helix</keyword>
<gene>
    <name evidence="14" type="primary">mdoH</name>
    <name evidence="14" type="ORF">Mal64_31900</name>
</gene>
<evidence type="ECO:0000256" key="7">
    <source>
        <dbReference type="ARBA" id="ARBA00022676"/>
    </source>
</evidence>
<dbReference type="NCBIfam" id="NF003958">
    <property type="entry name" value="PRK05454.2-1"/>
    <property type="match status" value="1"/>
</dbReference>
<evidence type="ECO:0000256" key="8">
    <source>
        <dbReference type="ARBA" id="ARBA00022679"/>
    </source>
</evidence>
<keyword evidence="8 14" id="KW-0808">Transferase</keyword>
<reference evidence="14 15" key="1">
    <citation type="submission" date="2019-02" db="EMBL/GenBank/DDBJ databases">
        <title>Deep-cultivation of Planctomycetes and their phenomic and genomic characterization uncovers novel biology.</title>
        <authorList>
            <person name="Wiegand S."/>
            <person name="Jogler M."/>
            <person name="Boedeker C."/>
            <person name="Pinto D."/>
            <person name="Vollmers J."/>
            <person name="Rivas-Marin E."/>
            <person name="Kohn T."/>
            <person name="Peeters S.H."/>
            <person name="Heuer A."/>
            <person name="Rast P."/>
            <person name="Oberbeckmann S."/>
            <person name="Bunk B."/>
            <person name="Jeske O."/>
            <person name="Meyerdierks A."/>
            <person name="Storesund J.E."/>
            <person name="Kallscheuer N."/>
            <person name="Luecker S."/>
            <person name="Lage O.M."/>
            <person name="Pohl T."/>
            <person name="Merkel B.J."/>
            <person name="Hornburger P."/>
            <person name="Mueller R.-W."/>
            <person name="Bruemmer F."/>
            <person name="Labrenz M."/>
            <person name="Spormann A.M."/>
            <person name="Op Den Camp H."/>
            <person name="Overmann J."/>
            <person name="Amann R."/>
            <person name="Jetten M.S.M."/>
            <person name="Mascher T."/>
            <person name="Medema M.H."/>
            <person name="Devos D.P."/>
            <person name="Kaster A.-K."/>
            <person name="Ovreas L."/>
            <person name="Rohde M."/>
            <person name="Galperin M.Y."/>
            <person name="Jogler C."/>
        </authorList>
    </citation>
    <scope>NUCLEOTIDE SEQUENCE [LARGE SCALE GENOMIC DNA]</scope>
    <source>
        <strain evidence="14 15">Mal64</strain>
    </source>
</reference>
<organism evidence="14 15">
    <name type="scientific">Pseudobythopirellula maris</name>
    <dbReference type="NCBI Taxonomy" id="2527991"/>
    <lineage>
        <taxon>Bacteria</taxon>
        <taxon>Pseudomonadati</taxon>
        <taxon>Planctomycetota</taxon>
        <taxon>Planctomycetia</taxon>
        <taxon>Pirellulales</taxon>
        <taxon>Lacipirellulaceae</taxon>
        <taxon>Pseudobythopirellula</taxon>
    </lineage>
</organism>
<evidence type="ECO:0000256" key="10">
    <source>
        <dbReference type="ARBA" id="ARBA00022989"/>
    </source>
</evidence>
<keyword evidence="5" id="KW-1003">Cell membrane</keyword>
<evidence type="ECO:0000256" key="2">
    <source>
        <dbReference type="ARBA" id="ARBA00005001"/>
    </source>
</evidence>
<dbReference type="Gene3D" id="3.90.550.10">
    <property type="entry name" value="Spore Coat Polysaccharide Biosynthesis Protein SpsA, Chain A"/>
    <property type="match status" value="1"/>
</dbReference>
<evidence type="ECO:0000256" key="6">
    <source>
        <dbReference type="ARBA" id="ARBA00022519"/>
    </source>
</evidence>
<comment type="caution">
    <text evidence="14">The sequence shown here is derived from an EMBL/GenBank/DDBJ whole genome shotgun (WGS) entry which is preliminary data.</text>
</comment>
<evidence type="ECO:0000256" key="5">
    <source>
        <dbReference type="ARBA" id="ARBA00022475"/>
    </source>
</evidence>
<feature type="transmembrane region" description="Helical" evidence="12">
    <location>
        <begin position="16"/>
        <end position="38"/>
    </location>
</feature>
<comment type="pathway">
    <text evidence="2">Glycan metabolism; osmoregulated periplasmic glucan (OPG) biosynthesis.</text>
</comment>
<evidence type="ECO:0000256" key="9">
    <source>
        <dbReference type="ARBA" id="ARBA00022692"/>
    </source>
</evidence>
<dbReference type="RefSeq" id="WP_146401970.1">
    <property type="nucleotide sequence ID" value="NZ_SJPQ01000003.1"/>
</dbReference>
<dbReference type="InterPro" id="IPR050321">
    <property type="entry name" value="Glycosyltr_2/OpgH_subfam"/>
</dbReference>
<evidence type="ECO:0000256" key="12">
    <source>
        <dbReference type="SAM" id="Phobius"/>
    </source>
</evidence>
<keyword evidence="7 14" id="KW-0328">Glycosyltransferase</keyword>
<dbReference type="GO" id="GO:0005886">
    <property type="term" value="C:plasma membrane"/>
    <property type="evidence" value="ECO:0007669"/>
    <property type="project" value="UniProtKB-SubCell"/>
</dbReference>
<dbReference type="GO" id="GO:0016758">
    <property type="term" value="F:hexosyltransferase activity"/>
    <property type="evidence" value="ECO:0007669"/>
    <property type="project" value="TreeGrafter"/>
</dbReference>
<dbReference type="CDD" id="cd04191">
    <property type="entry name" value="Glucan_BSP_MdoH"/>
    <property type="match status" value="1"/>
</dbReference>
<dbReference type="SUPFAM" id="SSF53448">
    <property type="entry name" value="Nucleotide-diphospho-sugar transferases"/>
    <property type="match status" value="1"/>
</dbReference>
<dbReference type="PANTHER" id="PTHR43867:SF5">
    <property type="entry name" value="GLUCANS BIOSYNTHESIS GLUCOSYLTRANSFERASE H"/>
    <property type="match status" value="1"/>
</dbReference>
<keyword evidence="9 12" id="KW-0812">Transmembrane</keyword>
<dbReference type="InterPro" id="IPR001173">
    <property type="entry name" value="Glyco_trans_2-like"/>
</dbReference>
<name>A0A5C5ZKH3_9BACT</name>
<keyword evidence="6" id="KW-0997">Cell inner membrane</keyword>
<protein>
    <recommendedName>
        <fullName evidence="4">Glucans biosynthesis glucosyltransferase H</fullName>
    </recommendedName>
</protein>
<sequence length="681" mass="74972">MHPDHFNQREDTSWRGALTALVAAIIGATAAAIVWRAATPFGATLADYVLAGLMFVLTSWIALWCTLATVGFVRLVLRGPEPTIEPPGADERIARTAVLMPIYNETVAEVIARVEAMRQSLARMGRGGDFDFFLLSDSTNPRRWLEEESLWLRMDRSAALPSVYYRHRRENSRRKVGNLHDFCVRWGKLYDYMLVLDADSLVEGAVMVELARRMDRDPALGILQTPPLPLGDGSILARGQQFVSRLCGPVLAEGLSWICGDGGNYWGHNAIIRTRAFMRHCGLSDLPGAKPLGGEVLSHDFVEAALMGRAGYKVRLATDLTASYETTPSTLPEYAQRDQRWCQGNLQHSRLVVSRGIPLSNRFHFATGVMAYGSSPLWLAFLLVSPLALMATEAAASAWLGLGLFGFVMAMLLLPRFYGIVLACNDTATIRGYGGEERLVASAAFEFLTSVLVAPVMMMLHTLFVVTTLRGETVEWASQDRSAEGVSWRQAWSLHKWHTMAGVLTAAASIYLSTTLAVWLAPIWLGLVLSAPMCVAISSRRLGLRARRWGLLAVPEESEPPAVVAAYERIVKSIEARGSSVDLLGFLSNAQTLEQHCRNLHETEQQAACDSVVAERLERLVASGRLEEATPLEERSALCDPDLLWRLHRKVWAARLKASQAASPILASHFDATSSPLPTHL</sequence>
<evidence type="ECO:0000259" key="13">
    <source>
        <dbReference type="Pfam" id="PF13632"/>
    </source>
</evidence>
<dbReference type="OrthoDB" id="9806824at2"/>
<dbReference type="Proteomes" id="UP000315440">
    <property type="component" value="Unassembled WGS sequence"/>
</dbReference>
<feature type="transmembrane region" description="Helical" evidence="12">
    <location>
        <begin position="396"/>
        <end position="418"/>
    </location>
</feature>
<feature type="domain" description="Glycosyltransferase 2-like" evidence="13">
    <location>
        <begin position="194"/>
        <end position="404"/>
    </location>
</feature>
<feature type="transmembrane region" description="Helical" evidence="12">
    <location>
        <begin position="516"/>
        <end position="538"/>
    </location>
</feature>
<evidence type="ECO:0000313" key="15">
    <source>
        <dbReference type="Proteomes" id="UP000315440"/>
    </source>
</evidence>
<feature type="transmembrane region" description="Helical" evidence="12">
    <location>
        <begin position="50"/>
        <end position="77"/>
    </location>
</feature>
<proteinExistence type="inferred from homology"/>